<evidence type="ECO:0000256" key="8">
    <source>
        <dbReference type="PROSITE-ProRule" id="PRU00221"/>
    </source>
</evidence>
<keyword evidence="3" id="KW-0963">Cytoplasm</keyword>
<evidence type="ECO:0000256" key="2">
    <source>
        <dbReference type="ARBA" id="ARBA00004496"/>
    </source>
</evidence>
<dbReference type="PRINTS" id="PR00320">
    <property type="entry name" value="GPROTEINBRPT"/>
</dbReference>
<keyword evidence="4 8" id="KW-0853">WD repeat</keyword>
<dbReference type="Proteomes" id="UP001249851">
    <property type="component" value="Unassembled WGS sequence"/>
</dbReference>
<dbReference type="InterPro" id="IPR036322">
    <property type="entry name" value="WD40_repeat_dom_sf"/>
</dbReference>
<keyword evidence="6" id="KW-0539">Nucleus</keyword>
<dbReference type="GO" id="GO:0005737">
    <property type="term" value="C:cytoplasm"/>
    <property type="evidence" value="ECO:0007669"/>
    <property type="project" value="UniProtKB-SubCell"/>
</dbReference>
<dbReference type="SMART" id="SM00320">
    <property type="entry name" value="WD40"/>
    <property type="match status" value="3"/>
</dbReference>
<reference evidence="9" key="1">
    <citation type="journal article" date="2023" name="G3 (Bethesda)">
        <title>Whole genome assembly and annotation of the endangered Caribbean coral Acropora cervicornis.</title>
        <authorList>
            <person name="Selwyn J.D."/>
            <person name="Vollmer S.V."/>
        </authorList>
    </citation>
    <scope>NUCLEOTIDE SEQUENCE</scope>
    <source>
        <strain evidence="9">K2</strain>
    </source>
</reference>
<organism evidence="9 10">
    <name type="scientific">Acropora cervicornis</name>
    <name type="common">Staghorn coral</name>
    <dbReference type="NCBI Taxonomy" id="6130"/>
    <lineage>
        <taxon>Eukaryota</taxon>
        <taxon>Metazoa</taxon>
        <taxon>Cnidaria</taxon>
        <taxon>Anthozoa</taxon>
        <taxon>Hexacorallia</taxon>
        <taxon>Scleractinia</taxon>
        <taxon>Astrocoeniina</taxon>
        <taxon>Acroporidae</taxon>
        <taxon>Acropora</taxon>
    </lineage>
</organism>
<protein>
    <recommendedName>
        <fullName evidence="7">WD repeat-containing protein 37</fullName>
    </recommendedName>
</protein>
<dbReference type="PANTHER" id="PTHR19855">
    <property type="entry name" value="WD40 REPEAT PROTEIN 12, 37"/>
    <property type="match status" value="1"/>
</dbReference>
<accession>A0AAD9QP18</accession>
<dbReference type="SUPFAM" id="SSF50978">
    <property type="entry name" value="WD40 repeat-like"/>
    <property type="match status" value="1"/>
</dbReference>
<dbReference type="EMBL" id="JARQWQ010000021">
    <property type="protein sequence ID" value="KAK2564818.1"/>
    <property type="molecule type" value="Genomic_DNA"/>
</dbReference>
<keyword evidence="10" id="KW-1185">Reference proteome</keyword>
<evidence type="ECO:0000313" key="10">
    <source>
        <dbReference type="Proteomes" id="UP001249851"/>
    </source>
</evidence>
<proteinExistence type="predicted"/>
<evidence type="ECO:0000256" key="1">
    <source>
        <dbReference type="ARBA" id="ARBA00004123"/>
    </source>
</evidence>
<dbReference type="PROSITE" id="PS00678">
    <property type="entry name" value="WD_REPEATS_1"/>
    <property type="match status" value="1"/>
</dbReference>
<evidence type="ECO:0000256" key="3">
    <source>
        <dbReference type="ARBA" id="ARBA00022490"/>
    </source>
</evidence>
<dbReference type="Pfam" id="PF00400">
    <property type="entry name" value="WD40"/>
    <property type="match status" value="2"/>
</dbReference>
<comment type="caution">
    <text evidence="9">The sequence shown here is derived from an EMBL/GenBank/DDBJ whole genome shotgun (WGS) entry which is preliminary data.</text>
</comment>
<dbReference type="InterPro" id="IPR019775">
    <property type="entry name" value="WD40_repeat_CS"/>
</dbReference>
<dbReference type="Gene3D" id="2.130.10.10">
    <property type="entry name" value="YVTN repeat-like/Quinoprotein amine dehydrogenase"/>
    <property type="match status" value="2"/>
</dbReference>
<evidence type="ECO:0000256" key="7">
    <source>
        <dbReference type="ARBA" id="ARBA00040954"/>
    </source>
</evidence>
<sequence>MSKHQAGSVKIKPKRLSIRKTRSPTRIGEQMLQEAYDQDRESSLPPELRSRLWSLFAQIEREFEGVYAENIALQERVEALNEKLDLVLSGGEKLVDGELSAEGATGKLGYAKKQSASQLMSQKIKTTYKASTSKIVSSFKIPNQATSIECRRTRSYVGHRDGVWEVSCARHTPSIIGTASAGNLDNIHSHLTPVHWSNSCKFAQSMEAYRSARLWDVETGHCLLKYLGHNGSGSGDGTCHIWRAIVSSPEQRSHPGSADEADNVTDEELEGAVIAADWFTSGKQVVTASWDRTAKLWDVETADQVHQLTGHDQELTHTCTHPSQQLIVTSSTDTTFRLWDFRTPSIHSVNVFQGHSE</sequence>
<gene>
    <name evidence="9" type="ORF">P5673_011508</name>
</gene>
<feature type="repeat" description="WD" evidence="8">
    <location>
        <begin position="308"/>
        <end position="349"/>
    </location>
</feature>
<evidence type="ECO:0000256" key="5">
    <source>
        <dbReference type="ARBA" id="ARBA00022737"/>
    </source>
</evidence>
<dbReference type="InterPro" id="IPR001680">
    <property type="entry name" value="WD40_rpt"/>
</dbReference>
<evidence type="ECO:0000256" key="6">
    <source>
        <dbReference type="ARBA" id="ARBA00023242"/>
    </source>
</evidence>
<dbReference type="PROSITE" id="PS50294">
    <property type="entry name" value="WD_REPEATS_REGION"/>
    <property type="match status" value="1"/>
</dbReference>
<keyword evidence="5" id="KW-0677">Repeat</keyword>
<reference evidence="9" key="2">
    <citation type="journal article" date="2023" name="Science">
        <title>Genomic signatures of disease resistance in endangered staghorn corals.</title>
        <authorList>
            <person name="Vollmer S.V."/>
            <person name="Selwyn J.D."/>
            <person name="Despard B.A."/>
            <person name="Roesel C.L."/>
        </authorList>
    </citation>
    <scope>NUCLEOTIDE SEQUENCE</scope>
    <source>
        <strain evidence="9">K2</strain>
    </source>
</reference>
<name>A0AAD9QP18_ACRCE</name>
<dbReference type="PROSITE" id="PS50082">
    <property type="entry name" value="WD_REPEATS_2"/>
    <property type="match status" value="2"/>
</dbReference>
<evidence type="ECO:0000256" key="4">
    <source>
        <dbReference type="ARBA" id="ARBA00022574"/>
    </source>
</evidence>
<dbReference type="AlphaFoldDB" id="A0AAD9QP18"/>
<evidence type="ECO:0000313" key="9">
    <source>
        <dbReference type="EMBL" id="KAK2564818.1"/>
    </source>
</evidence>
<dbReference type="InterPro" id="IPR015943">
    <property type="entry name" value="WD40/YVTN_repeat-like_dom_sf"/>
</dbReference>
<feature type="repeat" description="WD" evidence="8">
    <location>
        <begin position="266"/>
        <end position="307"/>
    </location>
</feature>
<comment type="subcellular location">
    <subcellularLocation>
        <location evidence="2">Cytoplasm</location>
    </subcellularLocation>
    <subcellularLocation>
        <location evidence="1">Nucleus</location>
    </subcellularLocation>
</comment>
<dbReference type="GO" id="GO:0005634">
    <property type="term" value="C:nucleus"/>
    <property type="evidence" value="ECO:0007669"/>
    <property type="project" value="UniProtKB-SubCell"/>
</dbReference>
<dbReference type="InterPro" id="IPR020472">
    <property type="entry name" value="WD40_PAC1"/>
</dbReference>
<dbReference type="PANTHER" id="PTHR19855:SF12">
    <property type="entry name" value="WD REPEAT-CONTAINING PROTEIN 37"/>
    <property type="match status" value="1"/>
</dbReference>